<protein>
    <submittedName>
        <fullName evidence="1">DUF4004 family protein</fullName>
    </submittedName>
</protein>
<dbReference type="AlphaFoldDB" id="A0A3N9Q6A5"/>
<dbReference type="OrthoDB" id="1648298at2"/>
<dbReference type="EMBL" id="RQPI01000001">
    <property type="protein sequence ID" value="RQW13026.1"/>
    <property type="molecule type" value="Genomic_DNA"/>
</dbReference>
<name>A0A3N9Q6A5_9BACL</name>
<dbReference type="Proteomes" id="UP000282529">
    <property type="component" value="Unassembled WGS sequence"/>
</dbReference>
<dbReference type="Pfam" id="PF13171">
    <property type="entry name" value="DUF4004"/>
    <property type="match status" value="1"/>
</dbReference>
<organism evidence="1 2">
    <name type="scientific">Paenibacillus rhizophilus</name>
    <dbReference type="NCBI Taxonomy" id="1850366"/>
    <lineage>
        <taxon>Bacteria</taxon>
        <taxon>Bacillati</taxon>
        <taxon>Bacillota</taxon>
        <taxon>Bacilli</taxon>
        <taxon>Bacillales</taxon>
        <taxon>Paenibacillaceae</taxon>
        <taxon>Paenibacillus</taxon>
    </lineage>
</organism>
<gene>
    <name evidence="1" type="ORF">EH198_00930</name>
</gene>
<reference evidence="1 2" key="1">
    <citation type="submission" date="2018-11" db="EMBL/GenBank/DDBJ databases">
        <title>Genome sequence of strain 7197.</title>
        <authorList>
            <person name="Gao J."/>
            <person name="Sun J."/>
        </authorList>
    </citation>
    <scope>NUCLEOTIDE SEQUENCE [LARGE SCALE GENOMIC DNA]</scope>
    <source>
        <strain evidence="1 2">7197</strain>
    </source>
</reference>
<dbReference type="InterPro" id="IPR025063">
    <property type="entry name" value="DUF4004"/>
</dbReference>
<comment type="caution">
    <text evidence="1">The sequence shown here is derived from an EMBL/GenBank/DDBJ whole genome shotgun (WGS) entry which is preliminary data.</text>
</comment>
<keyword evidence="2" id="KW-1185">Reference proteome</keyword>
<dbReference type="RefSeq" id="WP_124693683.1">
    <property type="nucleotide sequence ID" value="NZ_JBHUFE010000016.1"/>
</dbReference>
<evidence type="ECO:0000313" key="2">
    <source>
        <dbReference type="Proteomes" id="UP000282529"/>
    </source>
</evidence>
<accession>A0A3N9Q6A5</accession>
<proteinExistence type="predicted"/>
<sequence length="210" mass="23914">MEDELISKKELLDLTGISYGQLYRWKRKQLIPEEWFIRKSTFTGQETFFPKMLVLARVHNILNMKDDLSLDELASRLSDTGGFSDIRLTEKAIAERNIVTDLTLSSYGLDVQGDDGMYSFDTLLHLYVADNLLANGDMNLEEGRLLLRTLDSHTEELKGRPCELYFVRKMGVALFMLAPSPAELYFDEGVRLIAKVALGDLIEQLKGRLS</sequence>
<evidence type="ECO:0000313" key="1">
    <source>
        <dbReference type="EMBL" id="RQW13026.1"/>
    </source>
</evidence>